<keyword evidence="3" id="KW-0813">Transport</keyword>
<dbReference type="Gene3D" id="1.10.8.10">
    <property type="entry name" value="DNA helicase RuvA subunit, C-terminal domain"/>
    <property type="match status" value="1"/>
</dbReference>
<dbReference type="Proteomes" id="UP000829291">
    <property type="component" value="Chromosome 4"/>
</dbReference>
<reference evidence="11" key="1">
    <citation type="submission" date="2025-08" db="UniProtKB">
        <authorList>
            <consortium name="RefSeq"/>
        </authorList>
    </citation>
    <scope>IDENTIFICATION</scope>
    <source>
        <tissue evidence="11">Thorax and Abdomen</tissue>
    </source>
</reference>
<dbReference type="GO" id="GO:0003723">
    <property type="term" value="F:RNA binding"/>
    <property type="evidence" value="ECO:0007669"/>
    <property type="project" value="TreeGrafter"/>
</dbReference>
<dbReference type="PANTHER" id="PTHR10662">
    <property type="entry name" value="NUCLEAR RNA EXPORT FACTOR"/>
    <property type="match status" value="1"/>
</dbReference>
<keyword evidence="6" id="KW-0509">mRNA transport</keyword>
<accession>A0A6J0BP90</accession>
<dbReference type="CDD" id="cd00531">
    <property type="entry name" value="NTF2_like"/>
    <property type="match status" value="1"/>
</dbReference>
<dbReference type="InterPro" id="IPR005637">
    <property type="entry name" value="TAP_C_dom"/>
</dbReference>
<evidence type="ECO:0000256" key="6">
    <source>
        <dbReference type="ARBA" id="ARBA00022816"/>
    </source>
</evidence>
<dbReference type="PROSITE" id="PS51281">
    <property type="entry name" value="TAP_C"/>
    <property type="match status" value="1"/>
</dbReference>
<dbReference type="PANTHER" id="PTHR10662:SF22">
    <property type="entry name" value="NUCLEAR RNA EXPORT FACTOR 1"/>
    <property type="match status" value="1"/>
</dbReference>
<dbReference type="InterPro" id="IPR001611">
    <property type="entry name" value="Leu-rich_rpt"/>
</dbReference>
<keyword evidence="10" id="KW-1185">Reference proteome</keyword>
<dbReference type="OrthoDB" id="25872at2759"/>
<keyword evidence="4" id="KW-0433">Leucine-rich repeat</keyword>
<dbReference type="Gene3D" id="3.10.450.50">
    <property type="match status" value="1"/>
</dbReference>
<dbReference type="GeneID" id="107221779"/>
<dbReference type="KEGG" id="nlo:107221779"/>
<dbReference type="InterPro" id="IPR032710">
    <property type="entry name" value="NTF2-like_dom_sf"/>
</dbReference>
<feature type="domain" description="NTF2" evidence="8">
    <location>
        <begin position="304"/>
        <end position="451"/>
    </location>
</feature>
<dbReference type="InterPro" id="IPR009060">
    <property type="entry name" value="UBA-like_sf"/>
</dbReference>
<dbReference type="RefSeq" id="XP_015516390.1">
    <property type="nucleotide sequence ID" value="XM_015660904.2"/>
</dbReference>
<keyword evidence="5" id="KW-0677">Repeat</keyword>
<comment type="similarity">
    <text evidence="2">Belongs to the NXF family.</text>
</comment>
<dbReference type="InterPro" id="IPR032675">
    <property type="entry name" value="LRR_dom_sf"/>
</dbReference>
<dbReference type="InterPro" id="IPR002075">
    <property type="entry name" value="NTF2_dom"/>
</dbReference>
<dbReference type="Pfam" id="PF03943">
    <property type="entry name" value="TAP_C"/>
    <property type="match status" value="1"/>
</dbReference>
<dbReference type="InterPro" id="IPR057125">
    <property type="entry name" value="NXF1/2/3/5-like_LRR"/>
</dbReference>
<evidence type="ECO:0000256" key="1">
    <source>
        <dbReference type="ARBA" id="ARBA00004123"/>
    </source>
</evidence>
<evidence type="ECO:0000256" key="5">
    <source>
        <dbReference type="ARBA" id="ARBA00022737"/>
    </source>
</evidence>
<dbReference type="AlphaFoldDB" id="A0A6J0BP90"/>
<organism evidence="11">
    <name type="scientific">Neodiprion lecontei</name>
    <name type="common">Redheaded pine sawfly</name>
    <dbReference type="NCBI Taxonomy" id="441921"/>
    <lineage>
        <taxon>Eukaryota</taxon>
        <taxon>Metazoa</taxon>
        <taxon>Ecdysozoa</taxon>
        <taxon>Arthropoda</taxon>
        <taxon>Hexapoda</taxon>
        <taxon>Insecta</taxon>
        <taxon>Pterygota</taxon>
        <taxon>Neoptera</taxon>
        <taxon>Endopterygota</taxon>
        <taxon>Hymenoptera</taxon>
        <taxon>Tenthredinoidea</taxon>
        <taxon>Diprionidae</taxon>
        <taxon>Diprioninae</taxon>
        <taxon>Neodiprion</taxon>
    </lineage>
</organism>
<dbReference type="PROSITE" id="PS51450">
    <property type="entry name" value="LRR"/>
    <property type="match status" value="1"/>
</dbReference>
<dbReference type="SUPFAM" id="SSF46934">
    <property type="entry name" value="UBA-like"/>
    <property type="match status" value="1"/>
</dbReference>
<dbReference type="Pfam" id="PF24048">
    <property type="entry name" value="LRR_NXF1-5"/>
    <property type="match status" value="1"/>
</dbReference>
<evidence type="ECO:0000259" key="8">
    <source>
        <dbReference type="PROSITE" id="PS50177"/>
    </source>
</evidence>
<dbReference type="GO" id="GO:0005634">
    <property type="term" value="C:nucleus"/>
    <property type="evidence" value="ECO:0007669"/>
    <property type="project" value="UniProtKB-SubCell"/>
</dbReference>
<evidence type="ECO:0000256" key="2">
    <source>
        <dbReference type="ARBA" id="ARBA00009285"/>
    </source>
</evidence>
<dbReference type="Gene3D" id="3.80.10.10">
    <property type="entry name" value="Ribonuclease Inhibitor"/>
    <property type="match status" value="1"/>
</dbReference>
<proteinExistence type="inferred from homology"/>
<name>A0A6J0BP90_NEOLC</name>
<evidence type="ECO:0000256" key="3">
    <source>
        <dbReference type="ARBA" id="ARBA00022448"/>
    </source>
</evidence>
<dbReference type="InParanoid" id="A0A6J0BP90"/>
<dbReference type="InterPro" id="IPR018222">
    <property type="entry name" value="Nuclear_transport_factor_2_euk"/>
</dbReference>
<dbReference type="InterPro" id="IPR030217">
    <property type="entry name" value="NXF_fam"/>
</dbReference>
<keyword evidence="7" id="KW-0539">Nucleus</keyword>
<dbReference type="GO" id="GO:0016973">
    <property type="term" value="P:poly(A)+ mRNA export from nucleus"/>
    <property type="evidence" value="ECO:0007669"/>
    <property type="project" value="TreeGrafter"/>
</dbReference>
<evidence type="ECO:0000256" key="4">
    <source>
        <dbReference type="ARBA" id="ARBA00022614"/>
    </source>
</evidence>
<gene>
    <name evidence="11" type="primary">LOC107221779</name>
</gene>
<feature type="domain" description="TAP-C" evidence="9">
    <location>
        <begin position="484"/>
        <end position="537"/>
    </location>
</feature>
<dbReference type="Pfam" id="PF22602">
    <property type="entry name" value="NXF_NTF2"/>
    <property type="match status" value="1"/>
</dbReference>
<dbReference type="SUPFAM" id="SSF52058">
    <property type="entry name" value="L domain-like"/>
    <property type="match status" value="1"/>
</dbReference>
<protein>
    <submittedName>
        <fullName evidence="11">Nuclear RNA export factor 1-like</fullName>
    </submittedName>
</protein>
<dbReference type="SUPFAM" id="SSF54427">
    <property type="entry name" value="NTF2-like"/>
    <property type="match status" value="1"/>
</dbReference>
<dbReference type="PROSITE" id="PS50177">
    <property type="entry name" value="NTF2_DOMAIN"/>
    <property type="match status" value="1"/>
</dbReference>
<sequence>MASAAATAENKISWEPLRLTHLKPSFNNHELALAARQDLWHKFIIFDAGKYEKDEVLITVINACEPEVLLPVMYHVERGGNGTFLTKCNAEAIKNLVKQNLCVITPSGNVLNIDIILGFLSMEDLQLNPTKTVAQALYYKYESGRKILNLENFQKVKSLGSIYCPVAAPRILLFVLRCAKMGIIGNLREMKLPIRELVLRHNGISAFVPFEKFFNYHLTKLDLRFNEISEIDYLRYFAEFKITELWLDGNPLCTKYATPEEYIRAIKNIFPYIQKLDGIIIGVERKLAPVINTNYIGDGTKLGLVKQFIRHFFTLYDQEDRIVMNGLYDRDAFYSMTIGNAPTYTQKSLNRVFANNRNLLKFVDYAKCQEYLLRGPEKIISALRKQPPTTHNLRSFHVDLLHQGEKHLVISVQGLFYYKSLIFQLMLFNRTFVIVAKDDNEYSIVNDQCHLDVAPASFTTGDNKDSRFEPKDAPRFKPTLFSHAEKDQLIGFLSELSTMNRETCKKYLETSKWDIRVAINSFMKAYMVNDVPNKAFQ</sequence>
<evidence type="ECO:0000313" key="11">
    <source>
        <dbReference type="RefSeq" id="XP_015516390.1"/>
    </source>
</evidence>
<evidence type="ECO:0000313" key="10">
    <source>
        <dbReference type="Proteomes" id="UP000829291"/>
    </source>
</evidence>
<evidence type="ECO:0000259" key="9">
    <source>
        <dbReference type="PROSITE" id="PS51281"/>
    </source>
</evidence>
<evidence type="ECO:0000256" key="7">
    <source>
        <dbReference type="ARBA" id="ARBA00023242"/>
    </source>
</evidence>
<comment type="subcellular location">
    <subcellularLocation>
        <location evidence="1">Nucleus</location>
    </subcellularLocation>
</comment>